<feature type="non-terminal residue" evidence="3">
    <location>
        <position position="204"/>
    </location>
</feature>
<organism evidence="3">
    <name type="scientific">marine sediment metagenome</name>
    <dbReference type="NCBI Taxonomy" id="412755"/>
    <lineage>
        <taxon>unclassified sequences</taxon>
        <taxon>metagenomes</taxon>
        <taxon>ecological metagenomes</taxon>
    </lineage>
</organism>
<dbReference type="PANTHER" id="PTHR30563:SF0">
    <property type="entry name" value="DNA RECOMBINATION PROTEIN RMUC"/>
    <property type="match status" value="1"/>
</dbReference>
<evidence type="ECO:0000313" key="3">
    <source>
        <dbReference type="EMBL" id="GAI15081.1"/>
    </source>
</evidence>
<name>X1MAH7_9ZZZZ</name>
<protein>
    <recommendedName>
        <fullName evidence="4">DNA recombination protein RmuC</fullName>
    </recommendedName>
</protein>
<dbReference type="GO" id="GO:0006310">
    <property type="term" value="P:DNA recombination"/>
    <property type="evidence" value="ECO:0007669"/>
    <property type="project" value="UniProtKB-KW"/>
</dbReference>
<dbReference type="PANTHER" id="PTHR30563">
    <property type="entry name" value="DNA RECOMBINATION PROTEIN RMUC"/>
    <property type="match status" value="1"/>
</dbReference>
<sequence>MEAMDKQVRDLEQKREGAYQSLEKHLGQLGQAQTQLRDTTVTLAQALKSSTVRGRWGEFQLRRVMELAGMTSHVDFDEQVTTDEGRPDVIVHLPNQGILPVDAKTPMTAYLAAIEADETEQRAKLVAHAQAMRDRIQELGRKQYWDQFERAPEMVIMFVPSEACLSAAFEQDPALLEFGMGKHVLVTTPLTLLALLRAVAYGWQ</sequence>
<evidence type="ECO:0000256" key="2">
    <source>
        <dbReference type="ARBA" id="ARBA00023172"/>
    </source>
</evidence>
<comment type="caution">
    <text evidence="3">The sequence shown here is derived from an EMBL/GenBank/DDBJ whole genome shotgun (WGS) entry which is preliminary data.</text>
</comment>
<keyword evidence="1" id="KW-0175">Coiled coil</keyword>
<evidence type="ECO:0000256" key="1">
    <source>
        <dbReference type="ARBA" id="ARBA00023054"/>
    </source>
</evidence>
<proteinExistence type="predicted"/>
<dbReference type="Pfam" id="PF02646">
    <property type="entry name" value="RmuC"/>
    <property type="match status" value="1"/>
</dbReference>
<gene>
    <name evidence="3" type="ORF">S06H3_18449</name>
</gene>
<dbReference type="EMBL" id="BARV01009334">
    <property type="protein sequence ID" value="GAI15081.1"/>
    <property type="molecule type" value="Genomic_DNA"/>
</dbReference>
<keyword evidence="2" id="KW-0233">DNA recombination</keyword>
<reference evidence="3" key="1">
    <citation type="journal article" date="2014" name="Front. Microbiol.">
        <title>High frequency of phylogenetically diverse reductive dehalogenase-homologous genes in deep subseafloor sedimentary metagenomes.</title>
        <authorList>
            <person name="Kawai M."/>
            <person name="Futagami T."/>
            <person name="Toyoda A."/>
            <person name="Takaki Y."/>
            <person name="Nishi S."/>
            <person name="Hori S."/>
            <person name="Arai W."/>
            <person name="Tsubouchi T."/>
            <person name="Morono Y."/>
            <person name="Uchiyama I."/>
            <person name="Ito T."/>
            <person name="Fujiyama A."/>
            <person name="Inagaki F."/>
            <person name="Takami H."/>
        </authorList>
    </citation>
    <scope>NUCLEOTIDE SEQUENCE</scope>
    <source>
        <strain evidence="3">Expedition CK06-06</strain>
    </source>
</reference>
<evidence type="ECO:0008006" key="4">
    <source>
        <dbReference type="Google" id="ProtNLM"/>
    </source>
</evidence>
<accession>X1MAH7</accession>
<dbReference type="InterPro" id="IPR003798">
    <property type="entry name" value="DNA_recombination_RmuC"/>
</dbReference>
<dbReference type="AlphaFoldDB" id="X1MAH7"/>